<feature type="domain" description="Helicase C-terminal" evidence="10">
    <location>
        <begin position="285"/>
        <end position="464"/>
    </location>
</feature>
<dbReference type="PANTHER" id="PTHR18934:SF238">
    <property type="entry name" value="RNA HELICASE"/>
    <property type="match status" value="1"/>
</dbReference>
<evidence type="ECO:0000256" key="5">
    <source>
        <dbReference type="ARBA" id="ARBA00022840"/>
    </source>
</evidence>
<dbReference type="CDD" id="cd17917">
    <property type="entry name" value="DEXHc_RHA-like"/>
    <property type="match status" value="1"/>
</dbReference>
<dbReference type="SUPFAM" id="SSF90229">
    <property type="entry name" value="CCCH zinc finger"/>
    <property type="match status" value="1"/>
</dbReference>
<reference evidence="11" key="1">
    <citation type="submission" date="2018-08" db="EMBL/GenBank/DDBJ databases">
        <authorList>
            <person name="Rossello M."/>
        </authorList>
    </citation>
    <scope>NUCLEOTIDE SEQUENCE [LARGE SCALE GENOMIC DNA]</scope>
    <source>
        <strain evidence="11">cv. Chinese Spring</strain>
    </source>
</reference>
<keyword evidence="1 7" id="KW-0479">Metal-binding</keyword>
<evidence type="ECO:0000256" key="6">
    <source>
        <dbReference type="ARBA" id="ARBA00023125"/>
    </source>
</evidence>
<dbReference type="AlphaFoldDB" id="A0A3B5YU42"/>
<dbReference type="Gene3D" id="3.40.50.300">
    <property type="entry name" value="P-loop containing nucleotide triphosphate hydrolases"/>
    <property type="match status" value="2"/>
</dbReference>
<evidence type="ECO:0000256" key="2">
    <source>
        <dbReference type="ARBA" id="ARBA00022741"/>
    </source>
</evidence>
<dbReference type="GO" id="GO:0003723">
    <property type="term" value="F:RNA binding"/>
    <property type="evidence" value="ECO:0000318"/>
    <property type="project" value="GO_Central"/>
</dbReference>
<evidence type="ECO:0000259" key="8">
    <source>
        <dbReference type="PROSITE" id="PS50103"/>
    </source>
</evidence>
<feature type="domain" description="C3H1-type" evidence="8">
    <location>
        <begin position="758"/>
        <end position="786"/>
    </location>
</feature>
<evidence type="ECO:0000256" key="4">
    <source>
        <dbReference type="ARBA" id="ARBA00022833"/>
    </source>
</evidence>
<reference evidence="11" key="2">
    <citation type="submission" date="2018-10" db="UniProtKB">
        <authorList>
            <consortium name="EnsemblPlants"/>
        </authorList>
    </citation>
    <scope>IDENTIFICATION</scope>
</reference>
<dbReference type="PANTHER" id="PTHR18934">
    <property type="entry name" value="ATP-DEPENDENT RNA HELICASE"/>
    <property type="match status" value="1"/>
</dbReference>
<dbReference type="GO" id="GO:0004386">
    <property type="term" value="F:helicase activity"/>
    <property type="evidence" value="ECO:0000318"/>
    <property type="project" value="GO_Central"/>
</dbReference>
<dbReference type="Pfam" id="PF00642">
    <property type="entry name" value="zf-CCCH"/>
    <property type="match status" value="1"/>
</dbReference>
<dbReference type="InterPro" id="IPR036855">
    <property type="entry name" value="Znf_CCCH_sf"/>
</dbReference>
<dbReference type="EnsemblPlants" id="TraesCS1B02G106200.1">
    <property type="protein sequence ID" value="TraesCS1B02G106200.1"/>
    <property type="gene ID" value="TraesCS1B02G106200"/>
</dbReference>
<dbReference type="SMR" id="A0A3B5YU42"/>
<dbReference type="InterPro" id="IPR011545">
    <property type="entry name" value="DEAD/DEAH_box_helicase_dom"/>
</dbReference>
<dbReference type="Gramene" id="TraesCS1B02G106200.1">
    <property type="protein sequence ID" value="TraesCS1B02G106200.1"/>
    <property type="gene ID" value="TraesCS1B02G106200"/>
</dbReference>
<dbReference type="OMA" id="PRIVWEL"/>
<protein>
    <recommendedName>
        <fullName evidence="13">RNA helicase</fullName>
    </recommendedName>
</protein>
<keyword evidence="3 7" id="KW-0863">Zinc-finger</keyword>
<dbReference type="SMART" id="SM00490">
    <property type="entry name" value="HELICc"/>
    <property type="match status" value="1"/>
</dbReference>
<dbReference type="PROSITE" id="PS51194">
    <property type="entry name" value="HELICASE_CTER"/>
    <property type="match status" value="1"/>
</dbReference>
<evidence type="ECO:0000313" key="11">
    <source>
        <dbReference type="EnsemblPlants" id="TraesCS1B02G106200.1"/>
    </source>
</evidence>
<dbReference type="InterPro" id="IPR014001">
    <property type="entry name" value="Helicase_ATP-bd"/>
</dbReference>
<dbReference type="OrthoDB" id="66977at2759"/>
<dbReference type="InterPro" id="IPR000571">
    <property type="entry name" value="Znf_CCCH"/>
</dbReference>
<name>A0A3B5YU42_WHEAT</name>
<dbReference type="CDD" id="cd18791">
    <property type="entry name" value="SF2_C_RHA"/>
    <property type="match status" value="1"/>
</dbReference>
<dbReference type="Proteomes" id="UP000019116">
    <property type="component" value="Chromosome 1B"/>
</dbReference>
<sequence length="989" mass="111765">MTKTAGVLGRDGAIFVLVDGDPSSTNLPRIPHFLPISISSGASTCGVAEQSFSSDLFVDCCVRLLEISWNALCLRGAATCVASRKSSMIPQFLLEENLEPIMCTQPRRFAVVAIAQRVAHSRKSMLGQEVGYHIGHPNMKNLTSTRSKIVFKTAGVMLEQIRQHGIAALQYKVIILDEIHERSVESDLVLAIIKQFMMEKSDFKLVLMSATVDSTRYVDYFKDIGKVELITIPSIPCTNTFQREVHYLEQIDNMLKMDSESLSTKYCVGEHFKTDAVLSPDVYHLIHTLLLHIHQSEPDTERSILVFVPTYHALEEQWARLSGCSTLKVHILHRSIDTDEALETMKASESCRKVILATNMAESSVTIPGVAYVIDSCRSLQVYWDRTRKTDSTKLVWISKSQAEQRKGRTGRTCDGQIFRLVTEPFYNAFPDHESPAISMLSLRDQALMICCAESIAMHDDPTVLLQKILNPPESSVIKDALDTLVQIDAFQPAFPGGYHPRFYGYLLDSLPLSFHASVLTLKFGEMGYLHEGILIGIMLDIQPLPILQPFGDQALRKKIRDDYFDERTFQQIGKKEATVIANLRAYQFWQRMFKDKFRLEYLTNVSKNQESNAYEILKVEQEWCRLHNLVLKALNNISKIYDDIMSTLHRFRPQFLLEINPPKYLQTSEFHHECRDPELPEPEHMTSLPLETDSSHLDSQRCAAIPYISATDFGATDIVNTLMKVIEKMKIELAVTCVDYHDGSSETYRGPLNNLSNASKRACKFFLTLKGCRNGDSCSFAHNLGSLSSSSVTSKMNPEDPPWPQADIGWRKLVTGGENSHILVVNDKNLKFSSQLHNMVDITPDLHLAERNLVANNLRKVQNVADPSHLTIGDEHELPVPWTRLKRIILVDDYDSGSTLNHKSCRSSLRILPSRYCRDHYLVEKLARECFFVLGESFLLNVAPLKWFPIMGIRQLDGQVAGQVAYVFNMHPPSGAGIRRGDFATQEN</sequence>
<feature type="zinc finger region" description="C3H1-type" evidence="7">
    <location>
        <begin position="758"/>
        <end position="786"/>
    </location>
</feature>
<dbReference type="InterPro" id="IPR001650">
    <property type="entry name" value="Helicase_C-like"/>
</dbReference>
<dbReference type="GO" id="GO:0005524">
    <property type="term" value="F:ATP binding"/>
    <property type="evidence" value="ECO:0007669"/>
    <property type="project" value="UniProtKB-KW"/>
</dbReference>
<dbReference type="SMART" id="SM00487">
    <property type="entry name" value="DEXDc"/>
    <property type="match status" value="1"/>
</dbReference>
<dbReference type="PROSITE" id="PS51192">
    <property type="entry name" value="HELICASE_ATP_BIND_1"/>
    <property type="match status" value="1"/>
</dbReference>
<dbReference type="Gramene" id="TraesCS1B03G0286200.1">
    <property type="protein sequence ID" value="TraesCS1B03G0286200.1.CDS"/>
    <property type="gene ID" value="TraesCS1B03G0286200"/>
</dbReference>
<dbReference type="PROSITE" id="PS50103">
    <property type="entry name" value="ZF_C3H1"/>
    <property type="match status" value="1"/>
</dbReference>
<keyword evidence="6" id="KW-0238">DNA-binding</keyword>
<evidence type="ECO:0000259" key="9">
    <source>
        <dbReference type="PROSITE" id="PS51192"/>
    </source>
</evidence>
<dbReference type="SMART" id="SM00356">
    <property type="entry name" value="ZnF_C3H1"/>
    <property type="match status" value="1"/>
</dbReference>
<keyword evidence="4 7" id="KW-0862">Zinc</keyword>
<evidence type="ECO:0008006" key="13">
    <source>
        <dbReference type="Google" id="ProtNLM"/>
    </source>
</evidence>
<evidence type="ECO:0000256" key="7">
    <source>
        <dbReference type="PROSITE-ProRule" id="PRU00723"/>
    </source>
</evidence>
<accession>A0A3B5YU42</accession>
<dbReference type="Gramene" id="TraesROB_scaffold_171946_01G000100.1">
    <property type="protein sequence ID" value="TraesROB_scaffold_171946_01G000100.1"/>
    <property type="gene ID" value="TraesROB_scaffold_171946_01G000100"/>
</dbReference>
<keyword evidence="12" id="KW-1185">Reference proteome</keyword>
<evidence type="ECO:0000256" key="1">
    <source>
        <dbReference type="ARBA" id="ARBA00022723"/>
    </source>
</evidence>
<dbReference type="SUPFAM" id="SSF52540">
    <property type="entry name" value="P-loop containing nucleoside triphosphate hydrolases"/>
    <property type="match status" value="1"/>
</dbReference>
<proteinExistence type="predicted"/>
<dbReference type="STRING" id="4565.A0A3B5YU42"/>
<evidence type="ECO:0000259" key="10">
    <source>
        <dbReference type="PROSITE" id="PS51194"/>
    </source>
</evidence>
<dbReference type="Pfam" id="PF00270">
    <property type="entry name" value="DEAD"/>
    <property type="match status" value="1"/>
</dbReference>
<evidence type="ECO:0000313" key="12">
    <source>
        <dbReference type="Proteomes" id="UP000019116"/>
    </source>
</evidence>
<dbReference type="GO" id="GO:0003677">
    <property type="term" value="F:DNA binding"/>
    <property type="evidence" value="ECO:0007669"/>
    <property type="project" value="UniProtKB-KW"/>
</dbReference>
<dbReference type="InterPro" id="IPR027417">
    <property type="entry name" value="P-loop_NTPase"/>
</dbReference>
<feature type="domain" description="Helicase ATP-binding" evidence="9">
    <location>
        <begin position="83"/>
        <end position="230"/>
    </location>
</feature>
<dbReference type="GO" id="GO:0008270">
    <property type="term" value="F:zinc ion binding"/>
    <property type="evidence" value="ECO:0007669"/>
    <property type="project" value="UniProtKB-KW"/>
</dbReference>
<organism evidence="11">
    <name type="scientific">Triticum aestivum</name>
    <name type="common">Wheat</name>
    <dbReference type="NCBI Taxonomy" id="4565"/>
    <lineage>
        <taxon>Eukaryota</taxon>
        <taxon>Viridiplantae</taxon>
        <taxon>Streptophyta</taxon>
        <taxon>Embryophyta</taxon>
        <taxon>Tracheophyta</taxon>
        <taxon>Spermatophyta</taxon>
        <taxon>Magnoliopsida</taxon>
        <taxon>Liliopsida</taxon>
        <taxon>Poales</taxon>
        <taxon>Poaceae</taxon>
        <taxon>BOP clade</taxon>
        <taxon>Pooideae</taxon>
        <taxon>Triticodae</taxon>
        <taxon>Triticeae</taxon>
        <taxon>Triticinae</taxon>
        <taxon>Triticum</taxon>
    </lineage>
</organism>
<dbReference type="Pfam" id="PF00271">
    <property type="entry name" value="Helicase_C"/>
    <property type="match status" value="1"/>
</dbReference>
<evidence type="ECO:0000256" key="3">
    <source>
        <dbReference type="ARBA" id="ARBA00022771"/>
    </source>
</evidence>
<keyword evidence="2" id="KW-0547">Nucleotide-binding</keyword>
<keyword evidence="5" id="KW-0067">ATP-binding</keyword>